<accession>A0A0N1FI61</accession>
<evidence type="ECO:0000256" key="1">
    <source>
        <dbReference type="ARBA" id="ARBA00023172"/>
    </source>
</evidence>
<keyword evidence="3" id="KW-1185">Reference proteome</keyword>
<dbReference type="Proteomes" id="UP000037822">
    <property type="component" value="Unassembled WGS sequence"/>
</dbReference>
<dbReference type="InterPro" id="IPR011010">
    <property type="entry name" value="DNA_brk_join_enz"/>
</dbReference>
<keyword evidence="1" id="KW-0233">DNA recombination</keyword>
<dbReference type="GO" id="GO:0015074">
    <property type="term" value="P:DNA integration"/>
    <property type="evidence" value="ECO:0007669"/>
    <property type="project" value="InterPro"/>
</dbReference>
<gene>
    <name evidence="2" type="ORF">AE618_11385</name>
</gene>
<evidence type="ECO:0000313" key="3">
    <source>
        <dbReference type="Proteomes" id="UP000037822"/>
    </source>
</evidence>
<dbReference type="EMBL" id="LGSZ01000037">
    <property type="protein sequence ID" value="KPH80823.1"/>
    <property type="molecule type" value="Genomic_DNA"/>
</dbReference>
<protein>
    <submittedName>
        <fullName evidence="2">Integrase</fullName>
    </submittedName>
</protein>
<name>A0A0N1FI61_9HYPH</name>
<dbReference type="OrthoDB" id="7800649at2"/>
<proteinExistence type="predicted"/>
<dbReference type="AlphaFoldDB" id="A0A0N1FI61"/>
<organism evidence="2 3">
    <name type="scientific">Bosea vaviloviae</name>
    <dbReference type="NCBI Taxonomy" id="1526658"/>
    <lineage>
        <taxon>Bacteria</taxon>
        <taxon>Pseudomonadati</taxon>
        <taxon>Pseudomonadota</taxon>
        <taxon>Alphaproteobacteria</taxon>
        <taxon>Hyphomicrobiales</taxon>
        <taxon>Boseaceae</taxon>
        <taxon>Bosea</taxon>
    </lineage>
</organism>
<dbReference type="GO" id="GO:0006310">
    <property type="term" value="P:DNA recombination"/>
    <property type="evidence" value="ECO:0007669"/>
    <property type="project" value="UniProtKB-KW"/>
</dbReference>
<dbReference type="PATRIC" id="fig|1526658.3.peg.2588"/>
<dbReference type="GO" id="GO:0003677">
    <property type="term" value="F:DNA binding"/>
    <property type="evidence" value="ECO:0007669"/>
    <property type="project" value="InterPro"/>
</dbReference>
<sequence>MPYEKSPTPGLKRRRQQKGHALYWIAREDIVKAGYTPKSVRLHYADTPEELPLISAACQRLQAEMLAWSAGAKQDYKSFDGTIGALSRRFQIDDESPVQGWKYNTRRSQLYIVGTIEEAFGARALTALGLKDFRRWYDAAKLPKKAGGLERVDRACKIIKMIREMLRYGVAAELDQPQCIRLLTILESTEFKTAKRRRSRLEHNQVVSFIVEAVAAKRISLALGTAIQFETGMRQKDVIGEWEPVRAGEEPTGIVLRGRRGKGWRRWCNGLTWADLGRSMVISKETTKTGAIVSHDLKMFPLVTGLLAQIPAEQRIGALIVDETAGRPYAEFAYARDWRVIARAAGIPDAVWNTDARAGAITEAEDAGAELDTIRGSIGHTQASTTARYSRGAIGKSRAIAKQRSAYRNGENKA</sequence>
<dbReference type="RefSeq" id="WP_054209185.1">
    <property type="nucleotide sequence ID" value="NZ_LGSZ01000037.1"/>
</dbReference>
<comment type="caution">
    <text evidence="2">The sequence shown here is derived from an EMBL/GenBank/DDBJ whole genome shotgun (WGS) entry which is preliminary data.</text>
</comment>
<reference evidence="2 3" key="1">
    <citation type="submission" date="2015-07" db="EMBL/GenBank/DDBJ databases">
        <title>Whole genome sequencing of Bosea vaviloviae isolated from cave pool.</title>
        <authorList>
            <person name="Tan N.E.H."/>
            <person name="Lee Y.P."/>
            <person name="Gan H.M."/>
            <person name="Barton H."/>
            <person name="Savka M.A."/>
        </authorList>
    </citation>
    <scope>NUCLEOTIDE SEQUENCE [LARGE SCALE GENOMIC DNA]</scope>
    <source>
        <strain evidence="2 3">SD260</strain>
    </source>
</reference>
<dbReference type="InterPro" id="IPR013762">
    <property type="entry name" value="Integrase-like_cat_sf"/>
</dbReference>
<evidence type="ECO:0000313" key="2">
    <source>
        <dbReference type="EMBL" id="KPH80823.1"/>
    </source>
</evidence>
<dbReference type="Gene3D" id="1.10.443.10">
    <property type="entry name" value="Intergrase catalytic core"/>
    <property type="match status" value="1"/>
</dbReference>
<dbReference type="SUPFAM" id="SSF56349">
    <property type="entry name" value="DNA breaking-rejoining enzymes"/>
    <property type="match status" value="1"/>
</dbReference>